<accession>A0A0F9CNG3</accession>
<evidence type="ECO:0008006" key="2">
    <source>
        <dbReference type="Google" id="ProtNLM"/>
    </source>
</evidence>
<reference evidence="1" key="1">
    <citation type="journal article" date="2015" name="Nature">
        <title>Complex archaea that bridge the gap between prokaryotes and eukaryotes.</title>
        <authorList>
            <person name="Spang A."/>
            <person name="Saw J.H."/>
            <person name="Jorgensen S.L."/>
            <person name="Zaremba-Niedzwiedzka K."/>
            <person name="Martijn J."/>
            <person name="Lind A.E."/>
            <person name="van Eijk R."/>
            <person name="Schleper C."/>
            <person name="Guy L."/>
            <person name="Ettema T.J."/>
        </authorList>
    </citation>
    <scope>NUCLEOTIDE SEQUENCE</scope>
</reference>
<organism evidence="1">
    <name type="scientific">marine sediment metagenome</name>
    <dbReference type="NCBI Taxonomy" id="412755"/>
    <lineage>
        <taxon>unclassified sequences</taxon>
        <taxon>metagenomes</taxon>
        <taxon>ecological metagenomes</taxon>
    </lineage>
</organism>
<dbReference type="AlphaFoldDB" id="A0A0F9CNG3"/>
<protein>
    <recommendedName>
        <fullName evidence="2">Cell division protein ZapA</fullName>
    </recommendedName>
</protein>
<name>A0A0F9CNG3_9ZZZZ</name>
<comment type="caution">
    <text evidence="1">The sequence shown here is derived from an EMBL/GenBank/DDBJ whole genome shotgun (WGS) entry which is preliminary data.</text>
</comment>
<dbReference type="Pfam" id="PF05164">
    <property type="entry name" value="ZapA"/>
    <property type="match status" value="1"/>
</dbReference>
<sequence length="111" mass="12890">MFNKLWAWERVDAHSLEELVTIELLGQTYTFKTDSNTIKAKEIVDFLVKEVNRVETQQSSQSSNITRFAILISAALNIVNENFKLKMKHTDLLKDISERSEKLIGMLDERM</sequence>
<dbReference type="InterPro" id="IPR036192">
    <property type="entry name" value="Cell_div_ZapA-like_sf"/>
</dbReference>
<evidence type="ECO:0000313" key="1">
    <source>
        <dbReference type="EMBL" id="KKL27987.1"/>
    </source>
</evidence>
<dbReference type="SUPFAM" id="SSF102829">
    <property type="entry name" value="Cell division protein ZapA-like"/>
    <property type="match status" value="1"/>
</dbReference>
<dbReference type="EMBL" id="LAZR01035261">
    <property type="protein sequence ID" value="KKL27987.1"/>
    <property type="molecule type" value="Genomic_DNA"/>
</dbReference>
<gene>
    <name evidence="1" type="ORF">LCGC14_2379680</name>
</gene>
<dbReference type="InterPro" id="IPR007838">
    <property type="entry name" value="Cell_div_ZapA-like"/>
</dbReference>
<proteinExistence type="predicted"/>